<organism evidence="2 3">
    <name type="scientific">Ophiobolus disseminans</name>
    <dbReference type="NCBI Taxonomy" id="1469910"/>
    <lineage>
        <taxon>Eukaryota</taxon>
        <taxon>Fungi</taxon>
        <taxon>Dikarya</taxon>
        <taxon>Ascomycota</taxon>
        <taxon>Pezizomycotina</taxon>
        <taxon>Dothideomycetes</taxon>
        <taxon>Pleosporomycetidae</taxon>
        <taxon>Pleosporales</taxon>
        <taxon>Pleosporineae</taxon>
        <taxon>Phaeosphaeriaceae</taxon>
        <taxon>Ophiobolus</taxon>
    </lineage>
</organism>
<sequence length="526" mass="60254">MSFDCYCALCSGPLGLWKISFGAAKRKALAKRRKRVENERRRLAREDVIHEDSEEWKQQEEKGDVNDPGRDASMDDVTGDHASIHAQAVAVMGDNCEQDNDHNRHWRYDQEWIAAIESETLSRGYAYDNDEQERYDNEEEERYSPTTSHESNSDDETAHCNHNNKLDFDDAASDHWSQASELSVVPYSPAPFDEASSEYTYSEHHTYDPIGLSRRDVKWMDRCRVLAINADLESGKRAFISGRGQYDESFGFIVEKYGSDPREPHWGKHMAHHCYDGDAETNTFPFHEECYKVLAKCLGYETKNGIDKDILHAVMTQKISKCKRMLDLDYGGIAGAEQWWICHSGQEWSVVDPGPKPDIEKVVESMLPAQLFSRPATQHLDLSAKIKTDPLKVLPYDVLHGIFANLLVKDALSLINASWHVFEATRGSEFWRQMIRLHLVPFFWELDGLLKNTAFPGAFDWEGAFYWLDKVTRPTFGMEGPLMAIANRRRIWNACQQLAPLYHEQVNEESYTESADADADSSVQMT</sequence>
<accession>A0A6A6ZQN1</accession>
<feature type="compositionally biased region" description="Acidic residues" evidence="1">
    <location>
        <begin position="128"/>
        <end position="141"/>
    </location>
</feature>
<keyword evidence="3" id="KW-1185">Reference proteome</keyword>
<dbReference type="OrthoDB" id="9984533at2759"/>
<reference evidence="2" key="1">
    <citation type="journal article" date="2020" name="Stud. Mycol.">
        <title>101 Dothideomycetes genomes: a test case for predicting lifestyles and emergence of pathogens.</title>
        <authorList>
            <person name="Haridas S."/>
            <person name="Albert R."/>
            <person name="Binder M."/>
            <person name="Bloem J."/>
            <person name="Labutti K."/>
            <person name="Salamov A."/>
            <person name="Andreopoulos B."/>
            <person name="Baker S."/>
            <person name="Barry K."/>
            <person name="Bills G."/>
            <person name="Bluhm B."/>
            <person name="Cannon C."/>
            <person name="Castanera R."/>
            <person name="Culley D."/>
            <person name="Daum C."/>
            <person name="Ezra D."/>
            <person name="Gonzalez J."/>
            <person name="Henrissat B."/>
            <person name="Kuo A."/>
            <person name="Liang C."/>
            <person name="Lipzen A."/>
            <person name="Lutzoni F."/>
            <person name="Magnuson J."/>
            <person name="Mondo S."/>
            <person name="Nolan M."/>
            <person name="Ohm R."/>
            <person name="Pangilinan J."/>
            <person name="Park H.-J."/>
            <person name="Ramirez L."/>
            <person name="Alfaro M."/>
            <person name="Sun H."/>
            <person name="Tritt A."/>
            <person name="Yoshinaga Y."/>
            <person name="Zwiers L.-H."/>
            <person name="Turgeon B."/>
            <person name="Goodwin S."/>
            <person name="Spatafora J."/>
            <person name="Crous P."/>
            <person name="Grigoriev I."/>
        </authorList>
    </citation>
    <scope>NUCLEOTIDE SEQUENCE</scope>
    <source>
        <strain evidence="2">CBS 113818</strain>
    </source>
</reference>
<dbReference type="AlphaFoldDB" id="A0A6A6ZQN1"/>
<dbReference type="InterPro" id="IPR036047">
    <property type="entry name" value="F-box-like_dom_sf"/>
</dbReference>
<proteinExistence type="predicted"/>
<name>A0A6A6ZQN1_9PLEO</name>
<evidence type="ECO:0000313" key="3">
    <source>
        <dbReference type="Proteomes" id="UP000799424"/>
    </source>
</evidence>
<feature type="region of interest" description="Disordered" evidence="1">
    <location>
        <begin position="35"/>
        <end position="74"/>
    </location>
</feature>
<protein>
    <recommendedName>
        <fullName evidence="4">F-box domain-containing protein</fullName>
    </recommendedName>
</protein>
<evidence type="ECO:0000313" key="2">
    <source>
        <dbReference type="EMBL" id="KAF2822617.1"/>
    </source>
</evidence>
<dbReference type="Proteomes" id="UP000799424">
    <property type="component" value="Unassembled WGS sequence"/>
</dbReference>
<evidence type="ECO:0008006" key="4">
    <source>
        <dbReference type="Google" id="ProtNLM"/>
    </source>
</evidence>
<gene>
    <name evidence="2" type="ORF">CC86DRAFT_80701</name>
</gene>
<feature type="region of interest" description="Disordered" evidence="1">
    <location>
        <begin position="124"/>
        <end position="162"/>
    </location>
</feature>
<dbReference type="EMBL" id="MU006234">
    <property type="protein sequence ID" value="KAF2822617.1"/>
    <property type="molecule type" value="Genomic_DNA"/>
</dbReference>
<dbReference type="SUPFAM" id="SSF81383">
    <property type="entry name" value="F-box domain"/>
    <property type="match status" value="1"/>
</dbReference>
<evidence type="ECO:0000256" key="1">
    <source>
        <dbReference type="SAM" id="MobiDB-lite"/>
    </source>
</evidence>
<feature type="compositionally biased region" description="Basic and acidic residues" evidence="1">
    <location>
        <begin position="36"/>
        <end position="74"/>
    </location>
</feature>